<evidence type="ECO:0000256" key="1">
    <source>
        <dbReference type="SAM" id="Phobius"/>
    </source>
</evidence>
<accession>A0A9Q3UNU1</accession>
<dbReference type="AlphaFoldDB" id="A0A9Q3UNU1"/>
<keyword evidence="1" id="KW-0812">Transmembrane</keyword>
<gene>
    <name evidence="2" type="ORF">LL252_17710</name>
</gene>
<protein>
    <submittedName>
        <fullName evidence="2">Uncharacterized protein</fullName>
    </submittedName>
</protein>
<keyword evidence="1" id="KW-0472">Membrane</keyword>
<sequence length="104" mass="11939">MWPLKKQNTDVDWSEFLKSSEPESRKQRLVRECRKYDVTPYVDDPCENASSNNVMRGVASEAEIERRLVAKKAMFSANRANIIALLAFFLALFSLGVSLYESFL</sequence>
<comment type="caution">
    <text evidence="2">The sequence shown here is derived from an EMBL/GenBank/DDBJ whole genome shotgun (WGS) entry which is preliminary data.</text>
</comment>
<keyword evidence="1" id="KW-1133">Transmembrane helix</keyword>
<dbReference type="RefSeq" id="WP_228235075.1">
    <property type="nucleotide sequence ID" value="NZ_JAJGNA010000037.1"/>
</dbReference>
<evidence type="ECO:0000313" key="2">
    <source>
        <dbReference type="EMBL" id="MCC4310407.1"/>
    </source>
</evidence>
<name>A0A9Q3UNU1_9GAMM</name>
<dbReference type="Proteomes" id="UP001108027">
    <property type="component" value="Unassembled WGS sequence"/>
</dbReference>
<reference evidence="2" key="1">
    <citation type="submission" date="2021-10" db="EMBL/GenBank/DDBJ databases">
        <title>The diversity and Nitrogen Metabolism of Culturable Nitrate-Utilizing Bacteria Within the Oxygen Minimum Zone of the Changjiang (Yangtze River)Estuary.</title>
        <authorList>
            <person name="Zhang D."/>
            <person name="Zheng J."/>
            <person name="Liu S."/>
            <person name="He W."/>
        </authorList>
    </citation>
    <scope>NUCLEOTIDE SEQUENCE</scope>
    <source>
        <strain evidence="2">FXH-223</strain>
    </source>
</reference>
<organism evidence="2 3">
    <name type="scientific">Alloalcanivorax marinus</name>
    <dbReference type="NCBI Taxonomy" id="1177169"/>
    <lineage>
        <taxon>Bacteria</taxon>
        <taxon>Pseudomonadati</taxon>
        <taxon>Pseudomonadota</taxon>
        <taxon>Gammaproteobacteria</taxon>
        <taxon>Oceanospirillales</taxon>
        <taxon>Alcanivoracaceae</taxon>
        <taxon>Alloalcanivorax</taxon>
    </lineage>
</organism>
<proteinExistence type="predicted"/>
<dbReference type="EMBL" id="JAJGNA010000037">
    <property type="protein sequence ID" value="MCC4310407.1"/>
    <property type="molecule type" value="Genomic_DNA"/>
</dbReference>
<feature type="transmembrane region" description="Helical" evidence="1">
    <location>
        <begin position="80"/>
        <end position="100"/>
    </location>
</feature>
<evidence type="ECO:0000313" key="3">
    <source>
        <dbReference type="Proteomes" id="UP001108027"/>
    </source>
</evidence>
<keyword evidence="3" id="KW-1185">Reference proteome</keyword>